<evidence type="ECO:0000256" key="7">
    <source>
        <dbReference type="ARBA" id="ARBA00023014"/>
    </source>
</evidence>
<organism evidence="10 11">
    <name type="scientific">Ructibacterium gallinarum</name>
    <dbReference type="NCBI Taxonomy" id="2779355"/>
    <lineage>
        <taxon>Bacteria</taxon>
        <taxon>Bacillati</taxon>
        <taxon>Bacillota</taxon>
        <taxon>Clostridia</taxon>
        <taxon>Eubacteriales</taxon>
        <taxon>Oscillospiraceae</taxon>
        <taxon>Ructibacterium</taxon>
    </lineage>
</organism>
<dbReference type="EMBL" id="JADCKB010000009">
    <property type="protein sequence ID" value="MBE5040008.1"/>
    <property type="molecule type" value="Genomic_DNA"/>
</dbReference>
<dbReference type="InterPro" id="IPR011538">
    <property type="entry name" value="Nuo51_FMN-bd"/>
</dbReference>
<feature type="binding site" evidence="8">
    <location>
        <position position="410"/>
    </location>
    <ligand>
        <name>[4Fe-4S] cluster</name>
        <dbReference type="ChEBI" id="CHEBI:49883"/>
        <label>2</label>
    </ligand>
</feature>
<keyword evidence="8" id="KW-1278">Translocase</keyword>
<evidence type="ECO:0000256" key="2">
    <source>
        <dbReference type="ARBA" id="ARBA00022485"/>
    </source>
</evidence>
<gene>
    <name evidence="10" type="primary">rsxC</name>
    <name evidence="8" type="synonym">rnfC</name>
    <name evidence="10" type="ORF">INF28_05965</name>
</gene>
<evidence type="ECO:0000256" key="6">
    <source>
        <dbReference type="ARBA" id="ARBA00023004"/>
    </source>
</evidence>
<keyword evidence="8" id="KW-1003">Cell membrane</keyword>
<comment type="similarity">
    <text evidence="8">Belongs to the 4Fe4S bacterial-type ferredoxin family. RnfC subfamily.</text>
</comment>
<dbReference type="Gene3D" id="3.40.50.11540">
    <property type="entry name" value="NADH-ubiquinone oxidoreductase 51kDa subunit"/>
    <property type="match status" value="1"/>
</dbReference>
<feature type="domain" description="4Fe-4S ferredoxin-type" evidence="9">
    <location>
        <begin position="398"/>
        <end position="427"/>
    </location>
</feature>
<dbReference type="RefSeq" id="WP_226392555.1">
    <property type="nucleotide sequence ID" value="NZ_JADCKB010000009.1"/>
</dbReference>
<feature type="binding site" evidence="8">
    <location>
        <position position="374"/>
    </location>
    <ligand>
        <name>[4Fe-4S] cluster</name>
        <dbReference type="ChEBI" id="CHEBI:49883"/>
        <label>1</label>
    </ligand>
</feature>
<comment type="subunit">
    <text evidence="8">The complex is composed of six subunits: RnfA, RnfB, RnfC, RnfD, RnfE and RnfG.</text>
</comment>
<dbReference type="NCBIfam" id="TIGR01945">
    <property type="entry name" value="rnfC"/>
    <property type="match status" value="1"/>
</dbReference>
<feature type="binding site" evidence="8">
    <location>
        <position position="417"/>
    </location>
    <ligand>
        <name>[4Fe-4S] cluster</name>
        <dbReference type="ChEBI" id="CHEBI:49883"/>
        <label>1</label>
    </ligand>
</feature>
<dbReference type="NCBIfam" id="NF003454">
    <property type="entry name" value="PRK05035.1"/>
    <property type="match status" value="1"/>
</dbReference>
<dbReference type="SUPFAM" id="SSF46548">
    <property type="entry name" value="alpha-helical ferredoxin"/>
    <property type="match status" value="1"/>
</dbReference>
<dbReference type="EC" id="7.-.-.-" evidence="8"/>
<feature type="domain" description="4Fe-4S ferredoxin-type" evidence="9">
    <location>
        <begin position="358"/>
        <end position="389"/>
    </location>
</feature>
<comment type="subcellular location">
    <subcellularLocation>
        <location evidence="8">Cell membrane</location>
        <topology evidence="8">Peripheral membrane protein</topology>
    </subcellularLocation>
</comment>
<keyword evidence="7 8" id="KW-0411">Iron-sulfur</keyword>
<evidence type="ECO:0000313" key="11">
    <source>
        <dbReference type="Proteomes" id="UP000806542"/>
    </source>
</evidence>
<keyword evidence="11" id="KW-1185">Reference proteome</keyword>
<dbReference type="Gene3D" id="3.30.70.20">
    <property type="match status" value="1"/>
</dbReference>
<proteinExistence type="inferred from homology"/>
<protein>
    <recommendedName>
        <fullName evidence="8">Ion-translocating oxidoreductase complex subunit C</fullName>
        <ecNumber evidence="8">7.-.-.-</ecNumber>
    </recommendedName>
    <alternativeName>
        <fullName evidence="8">Rnf electron transport complex subunit C</fullName>
    </alternativeName>
</protein>
<dbReference type="Pfam" id="PF13183">
    <property type="entry name" value="Fer4_8"/>
    <property type="match status" value="1"/>
</dbReference>
<evidence type="ECO:0000313" key="10">
    <source>
        <dbReference type="EMBL" id="MBE5040008.1"/>
    </source>
</evidence>
<feature type="binding site" evidence="8">
    <location>
        <position position="371"/>
    </location>
    <ligand>
        <name>[4Fe-4S] cluster</name>
        <dbReference type="ChEBI" id="CHEBI:49883"/>
        <label>1</label>
    </ligand>
</feature>
<dbReference type="Proteomes" id="UP000806542">
    <property type="component" value="Unassembled WGS sequence"/>
</dbReference>
<reference evidence="10" key="1">
    <citation type="submission" date="2020-10" db="EMBL/GenBank/DDBJ databases">
        <title>ChiBAC.</title>
        <authorList>
            <person name="Zenner C."/>
            <person name="Hitch T.C.A."/>
            <person name="Clavel T."/>
        </authorList>
    </citation>
    <scope>NUCLEOTIDE SEQUENCE</scope>
    <source>
        <strain evidence="10">DSM 107454</strain>
    </source>
</reference>
<dbReference type="GO" id="GO:0022900">
    <property type="term" value="P:electron transport chain"/>
    <property type="evidence" value="ECO:0007669"/>
    <property type="project" value="UniProtKB-UniRule"/>
</dbReference>
<dbReference type="InterPro" id="IPR037225">
    <property type="entry name" value="Nuo51_FMN-bd_sf"/>
</dbReference>
<keyword evidence="5 8" id="KW-0249">Electron transport</keyword>
<keyword evidence="1 8" id="KW-0813">Transport</keyword>
<dbReference type="InterPro" id="IPR017896">
    <property type="entry name" value="4Fe4S_Fe-S-bd"/>
</dbReference>
<keyword evidence="8" id="KW-0472">Membrane</keyword>
<dbReference type="GO" id="GO:0005886">
    <property type="term" value="C:plasma membrane"/>
    <property type="evidence" value="ECO:0007669"/>
    <property type="project" value="UniProtKB-SubCell"/>
</dbReference>
<evidence type="ECO:0000256" key="8">
    <source>
        <dbReference type="HAMAP-Rule" id="MF_00461"/>
    </source>
</evidence>
<dbReference type="PANTHER" id="PTHR43034">
    <property type="entry name" value="ION-TRANSLOCATING OXIDOREDUCTASE COMPLEX SUBUNIT C"/>
    <property type="match status" value="1"/>
</dbReference>
<dbReference type="PROSITE" id="PS51379">
    <property type="entry name" value="4FE4S_FER_2"/>
    <property type="match status" value="2"/>
</dbReference>
<dbReference type="AlphaFoldDB" id="A0A9D5LXZ0"/>
<comment type="function">
    <text evidence="8">Part of a membrane-bound complex that couples electron transfer with translocation of ions across the membrane.</text>
</comment>
<keyword evidence="2 8" id="KW-0004">4Fe-4S</keyword>
<dbReference type="InterPro" id="IPR017900">
    <property type="entry name" value="4Fe4S_Fe_S_CS"/>
</dbReference>
<keyword evidence="4 8" id="KW-0677">Repeat</keyword>
<dbReference type="GO" id="GO:0051539">
    <property type="term" value="F:4 iron, 4 sulfur cluster binding"/>
    <property type="evidence" value="ECO:0007669"/>
    <property type="project" value="UniProtKB-KW"/>
</dbReference>
<dbReference type="GO" id="GO:0046872">
    <property type="term" value="F:metal ion binding"/>
    <property type="evidence" value="ECO:0007669"/>
    <property type="project" value="UniProtKB-KW"/>
</dbReference>
<dbReference type="PANTHER" id="PTHR43034:SF2">
    <property type="entry name" value="ION-TRANSLOCATING OXIDOREDUCTASE COMPLEX SUBUNIT C"/>
    <property type="match status" value="1"/>
</dbReference>
<evidence type="ECO:0000256" key="3">
    <source>
        <dbReference type="ARBA" id="ARBA00022723"/>
    </source>
</evidence>
<evidence type="ECO:0000256" key="5">
    <source>
        <dbReference type="ARBA" id="ARBA00022982"/>
    </source>
</evidence>
<dbReference type="Pfam" id="PF13375">
    <property type="entry name" value="RnfC_N"/>
    <property type="match status" value="1"/>
</dbReference>
<feature type="binding site" evidence="8">
    <location>
        <position position="413"/>
    </location>
    <ligand>
        <name>[4Fe-4S] cluster</name>
        <dbReference type="ChEBI" id="CHEBI:49883"/>
        <label>2</label>
    </ligand>
</feature>
<dbReference type="Pfam" id="PF10531">
    <property type="entry name" value="SLBB"/>
    <property type="match status" value="1"/>
</dbReference>
<evidence type="ECO:0000259" key="9">
    <source>
        <dbReference type="PROSITE" id="PS51379"/>
    </source>
</evidence>
<dbReference type="PROSITE" id="PS00198">
    <property type="entry name" value="4FE4S_FER_1"/>
    <property type="match status" value="1"/>
</dbReference>
<feature type="binding site" evidence="8">
    <location>
        <position position="368"/>
    </location>
    <ligand>
        <name>[4Fe-4S] cluster</name>
        <dbReference type="ChEBI" id="CHEBI:49883"/>
        <label>1</label>
    </ligand>
</feature>
<comment type="cofactor">
    <cofactor evidence="8">
        <name>[4Fe-4S] cluster</name>
        <dbReference type="ChEBI" id="CHEBI:49883"/>
    </cofactor>
    <text evidence="8">Binds 2 [4Fe-4S] clusters per subunit.</text>
</comment>
<accession>A0A9D5LXZ0</accession>
<dbReference type="SUPFAM" id="SSF142019">
    <property type="entry name" value="Nqo1 FMN-binding domain-like"/>
    <property type="match status" value="1"/>
</dbReference>
<sequence>MKTFRGGIHPDGHKNATCAKPIVDLTPPEELIYPLSQHIGAPAVPVVKPGESVLMGQKIAEAGGFVSCGIHASISGTVKAIEKRLHPSGTVMDCIIITNDGKDTPDPALLQPKRDYKSLSSKDMITIIQEAGIVGMGGAAFPTHVKFSPPPEAHIDYVIINGAECEPYLTSDHRAMLETPDEIITGLCIILQIFGLEEGYIGIENNKPDAIAVLKEKTAQCTEKTIHVVPVKTKYPQGAEKQLINAITGRKVKPGQLPWQVGCIVSNIDTCASVMRAVVDHQPLMRRIVTIGGDALKNPMNYRVRIGTPFSYILNQSGGFSEEPQKIIMGGPMMGIAVPNADVPVIKGTSGILAFGAESARLDSELPCVRCAKCLYACPMNLQPNLLDKMARADNFAALEKLHINDCIECGSCAYVCPSKRRQVQQIKVAKIKMKNAQNKAQ</sequence>
<keyword evidence="3 8" id="KW-0479">Metal-binding</keyword>
<name>A0A9D5LXZ0_9FIRM</name>
<feature type="binding site" evidence="8">
    <location>
        <position position="378"/>
    </location>
    <ligand>
        <name>[4Fe-4S] cluster</name>
        <dbReference type="ChEBI" id="CHEBI:49883"/>
        <label>2</label>
    </ligand>
</feature>
<dbReference type="InterPro" id="IPR026902">
    <property type="entry name" value="RnfC_N"/>
</dbReference>
<evidence type="ECO:0000256" key="1">
    <source>
        <dbReference type="ARBA" id="ARBA00022448"/>
    </source>
</evidence>
<evidence type="ECO:0000256" key="4">
    <source>
        <dbReference type="ARBA" id="ARBA00022737"/>
    </source>
</evidence>
<keyword evidence="6 8" id="KW-0408">Iron</keyword>
<dbReference type="InterPro" id="IPR010208">
    <property type="entry name" value="Ion_transpt_RnfC/RsxC"/>
</dbReference>
<dbReference type="GO" id="GO:0009055">
    <property type="term" value="F:electron transfer activity"/>
    <property type="evidence" value="ECO:0007669"/>
    <property type="project" value="InterPro"/>
</dbReference>
<dbReference type="Pfam" id="PF01512">
    <property type="entry name" value="Complex1_51K"/>
    <property type="match status" value="1"/>
</dbReference>
<feature type="binding site" evidence="8">
    <location>
        <position position="407"/>
    </location>
    <ligand>
        <name>[4Fe-4S] cluster</name>
        <dbReference type="ChEBI" id="CHEBI:49883"/>
        <label>2</label>
    </ligand>
</feature>
<dbReference type="InterPro" id="IPR019554">
    <property type="entry name" value="Soluble_ligand-bd"/>
</dbReference>
<comment type="caution">
    <text evidence="10">The sequence shown here is derived from an EMBL/GenBank/DDBJ whole genome shotgun (WGS) entry which is preliminary data.</text>
</comment>
<dbReference type="HAMAP" id="MF_00461">
    <property type="entry name" value="RsxC_RnfC"/>
    <property type="match status" value="1"/>
</dbReference>